<dbReference type="GO" id="GO:0005524">
    <property type="term" value="F:ATP binding"/>
    <property type="evidence" value="ECO:0007669"/>
    <property type="project" value="UniProtKB-KW"/>
</dbReference>
<dbReference type="PANTHER" id="PTHR41523:SF8">
    <property type="entry name" value="ETHYLENE RESPONSE SENSOR PROTEIN"/>
    <property type="match status" value="1"/>
</dbReference>
<name>U2Y541_9SPHN</name>
<proteinExistence type="predicted"/>
<keyword evidence="8" id="KW-0808">Transferase</keyword>
<dbReference type="InterPro" id="IPR013767">
    <property type="entry name" value="PAS_fold"/>
</dbReference>
<keyword evidence="5" id="KW-0716">Sensory transduction</keyword>
<dbReference type="InterPro" id="IPR013656">
    <property type="entry name" value="PAS_4"/>
</dbReference>
<dbReference type="InterPro" id="IPR000014">
    <property type="entry name" value="PAS"/>
</dbReference>
<evidence type="ECO:0000256" key="14">
    <source>
        <dbReference type="ARBA" id="ARBA00023026"/>
    </source>
</evidence>
<evidence type="ECO:0000256" key="6">
    <source>
        <dbReference type="ARBA" id="ARBA00022630"/>
    </source>
</evidence>
<dbReference type="InterPro" id="IPR036890">
    <property type="entry name" value="HATPase_C_sf"/>
</dbReference>
<keyword evidence="13" id="KW-0157">Chromophore</keyword>
<keyword evidence="7" id="KW-0288">FMN</keyword>
<dbReference type="SMART" id="SM00911">
    <property type="entry name" value="HWE_HK"/>
    <property type="match status" value="1"/>
</dbReference>
<dbReference type="RefSeq" id="WP_021689158.1">
    <property type="nucleotide sequence ID" value="NZ_BASZ01000002.1"/>
</dbReference>
<feature type="domain" description="PAS" evidence="16">
    <location>
        <begin position="130"/>
        <end position="200"/>
    </location>
</feature>
<dbReference type="eggNOG" id="COG3829">
    <property type="taxonomic scope" value="Bacteria"/>
</dbReference>
<keyword evidence="9" id="KW-0677">Repeat</keyword>
<accession>U2Y541</accession>
<keyword evidence="14" id="KW-0843">Virulence</keyword>
<comment type="catalytic activity">
    <reaction evidence="1">
        <text>ATP + protein L-histidine = ADP + protein N-phospho-L-histidine.</text>
        <dbReference type="EC" id="2.7.13.3"/>
    </reaction>
</comment>
<dbReference type="GO" id="GO:0004673">
    <property type="term" value="F:protein histidine kinase activity"/>
    <property type="evidence" value="ECO:0007669"/>
    <property type="project" value="UniProtKB-EC"/>
</dbReference>
<dbReference type="PROSITE" id="PS50113">
    <property type="entry name" value="PAC"/>
    <property type="match status" value="2"/>
</dbReference>
<evidence type="ECO:0000256" key="5">
    <source>
        <dbReference type="ARBA" id="ARBA00022606"/>
    </source>
</evidence>
<dbReference type="GO" id="GO:0006355">
    <property type="term" value="P:regulation of DNA-templated transcription"/>
    <property type="evidence" value="ECO:0007669"/>
    <property type="project" value="InterPro"/>
</dbReference>
<keyword evidence="4" id="KW-0597">Phosphoprotein</keyword>
<protein>
    <recommendedName>
        <fullName evidence="2">histidine kinase</fullName>
        <ecNumber evidence="2">2.7.13.3</ecNumber>
    </recommendedName>
</protein>
<comment type="caution">
    <text evidence="18">The sequence shown here is derived from an EMBL/GenBank/DDBJ whole genome shotgun (WGS) entry which is preliminary data.</text>
</comment>
<evidence type="ECO:0000256" key="10">
    <source>
        <dbReference type="ARBA" id="ARBA00022741"/>
    </source>
</evidence>
<evidence type="ECO:0000256" key="9">
    <source>
        <dbReference type="ARBA" id="ARBA00022737"/>
    </source>
</evidence>
<keyword evidence="6" id="KW-0285">Flavoprotein</keyword>
<dbReference type="EMBL" id="BASZ01000002">
    <property type="protein sequence ID" value="GAD48251.1"/>
    <property type="molecule type" value="Genomic_DNA"/>
</dbReference>
<organism evidence="18 19">
    <name type="scientific">Caenibius tardaugens NBRC 16725</name>
    <dbReference type="NCBI Taxonomy" id="1219035"/>
    <lineage>
        <taxon>Bacteria</taxon>
        <taxon>Pseudomonadati</taxon>
        <taxon>Pseudomonadota</taxon>
        <taxon>Alphaproteobacteria</taxon>
        <taxon>Sphingomonadales</taxon>
        <taxon>Erythrobacteraceae</taxon>
        <taxon>Caenibius</taxon>
    </lineage>
</organism>
<dbReference type="PANTHER" id="PTHR41523">
    <property type="entry name" value="TWO-COMPONENT SYSTEM SENSOR PROTEIN"/>
    <property type="match status" value="1"/>
</dbReference>
<dbReference type="InterPro" id="IPR035965">
    <property type="entry name" value="PAS-like_dom_sf"/>
</dbReference>
<dbReference type="SMART" id="SM00091">
    <property type="entry name" value="PAS"/>
    <property type="match status" value="2"/>
</dbReference>
<dbReference type="InterPro" id="IPR000700">
    <property type="entry name" value="PAS-assoc_C"/>
</dbReference>
<dbReference type="Gene3D" id="3.30.565.10">
    <property type="entry name" value="Histidine kinase-like ATPase, C-terminal domain"/>
    <property type="match status" value="1"/>
</dbReference>
<keyword evidence="12" id="KW-0067">ATP-binding</keyword>
<evidence type="ECO:0000256" key="12">
    <source>
        <dbReference type="ARBA" id="ARBA00022840"/>
    </source>
</evidence>
<evidence type="ECO:0000256" key="13">
    <source>
        <dbReference type="ARBA" id="ARBA00022991"/>
    </source>
</evidence>
<dbReference type="SUPFAM" id="SSF55785">
    <property type="entry name" value="PYP-like sensor domain (PAS domain)"/>
    <property type="match status" value="2"/>
</dbReference>
<feature type="domain" description="PAC" evidence="17">
    <location>
        <begin position="203"/>
        <end position="255"/>
    </location>
</feature>
<evidence type="ECO:0000256" key="8">
    <source>
        <dbReference type="ARBA" id="ARBA00022679"/>
    </source>
</evidence>
<evidence type="ECO:0000313" key="18">
    <source>
        <dbReference type="EMBL" id="GAD48251.1"/>
    </source>
</evidence>
<feature type="domain" description="PAC" evidence="17">
    <location>
        <begin position="75"/>
        <end position="129"/>
    </location>
</feature>
<keyword evidence="15" id="KW-0675">Receptor</keyword>
<dbReference type="NCBIfam" id="TIGR00229">
    <property type="entry name" value="sensory_box"/>
    <property type="match status" value="2"/>
</dbReference>
<dbReference type="Pfam" id="PF08448">
    <property type="entry name" value="PAS_4"/>
    <property type="match status" value="1"/>
</dbReference>
<dbReference type="AlphaFoldDB" id="U2Y541"/>
<dbReference type="Gene3D" id="3.30.450.20">
    <property type="entry name" value="PAS domain"/>
    <property type="match status" value="2"/>
</dbReference>
<gene>
    <name evidence="18" type="ORF">NT2_02_03330</name>
</gene>
<dbReference type="eggNOG" id="COG3920">
    <property type="taxonomic scope" value="Bacteria"/>
</dbReference>
<dbReference type="Pfam" id="PF00989">
    <property type="entry name" value="PAS"/>
    <property type="match status" value="1"/>
</dbReference>
<reference evidence="18 19" key="1">
    <citation type="submission" date="2013-09" db="EMBL/GenBank/DDBJ databases">
        <title>Whole genome shotgun sequence of Novosphingobium tardaugens NBRC 16725.</title>
        <authorList>
            <person name="Isaki S."/>
            <person name="Hosoyama A."/>
            <person name="Tsuchikane K."/>
            <person name="Katsumata H."/>
            <person name="Ando Y."/>
            <person name="Yamazaki S."/>
            <person name="Fujita N."/>
        </authorList>
    </citation>
    <scope>NUCLEOTIDE SEQUENCE [LARGE SCALE GENOMIC DNA]</scope>
    <source>
        <strain evidence="18 19">NBRC 16725</strain>
    </source>
</reference>
<keyword evidence="10" id="KW-0547">Nucleotide-binding</keyword>
<evidence type="ECO:0000256" key="11">
    <source>
        <dbReference type="ARBA" id="ARBA00022777"/>
    </source>
</evidence>
<dbReference type="Pfam" id="PF07536">
    <property type="entry name" value="HWE_HK"/>
    <property type="match status" value="1"/>
</dbReference>
<evidence type="ECO:0000259" key="16">
    <source>
        <dbReference type="PROSITE" id="PS50112"/>
    </source>
</evidence>
<dbReference type="Proteomes" id="UP000016568">
    <property type="component" value="Unassembled WGS sequence"/>
</dbReference>
<evidence type="ECO:0000256" key="4">
    <source>
        <dbReference type="ARBA" id="ARBA00022553"/>
    </source>
</evidence>
<feature type="domain" description="PAS" evidence="16">
    <location>
        <begin position="4"/>
        <end position="73"/>
    </location>
</feature>
<evidence type="ECO:0000256" key="2">
    <source>
        <dbReference type="ARBA" id="ARBA00012438"/>
    </source>
</evidence>
<evidence type="ECO:0000256" key="3">
    <source>
        <dbReference type="ARBA" id="ARBA00022543"/>
    </source>
</evidence>
<keyword evidence="19" id="KW-1185">Reference proteome</keyword>
<evidence type="ECO:0000313" key="19">
    <source>
        <dbReference type="Proteomes" id="UP000016568"/>
    </source>
</evidence>
<sequence length="458" mass="51816">MMEVEYHYAALIESSDDAIIAKDLESRIIIWNPAAERIFGFSAREMIGHSIRRLIPEGRQQEEDDILARIHAGERVGEFYTERLHKDGHTVHVAVAVSPVRDKRGNIIGASKNIRDASQRIAMIDRWRNSERRFRMLADNITQFAWILGADGRVTWFNRRWYEFTGLNFETMSVHGPMWVHHPDHVERVSAKFRRCLELGEPWEDLFPLRGANGDYRWFLSHAVPVADETGAITEWFGTNTDITEQRQQAEHIGLLLNEVNHRSKNMLMKIRAIARRTHGVTPAFLESFDRRLSSLSVNQDILVRQNWREVPLSELVALQLRFLGEGQRQIAIDGADAALNPRAAEAVGMALYELATNSLKYGALSVAEGAVTLHWDVDTANNHFAIQWTERGGPATVIPQNTGFGTTLILDVPRQSLNAEVSLDYHSTGVIWRLESHDALASPETGGQSPPKDLPRA</sequence>
<dbReference type="GO" id="GO:0009881">
    <property type="term" value="F:photoreceptor activity"/>
    <property type="evidence" value="ECO:0007669"/>
    <property type="project" value="UniProtKB-KW"/>
</dbReference>
<dbReference type="InterPro" id="IPR011102">
    <property type="entry name" value="Sig_transdc_His_kinase_HWE"/>
</dbReference>
<dbReference type="InterPro" id="IPR001610">
    <property type="entry name" value="PAC"/>
</dbReference>
<keyword evidence="11" id="KW-0418">Kinase</keyword>
<evidence type="ECO:0000256" key="1">
    <source>
        <dbReference type="ARBA" id="ARBA00000085"/>
    </source>
</evidence>
<dbReference type="PROSITE" id="PS50112">
    <property type="entry name" value="PAS"/>
    <property type="match status" value="2"/>
</dbReference>
<evidence type="ECO:0000256" key="15">
    <source>
        <dbReference type="ARBA" id="ARBA00023170"/>
    </source>
</evidence>
<keyword evidence="3" id="KW-0600">Photoreceptor protein</keyword>
<dbReference type="SMART" id="SM00086">
    <property type="entry name" value="PAC"/>
    <property type="match status" value="2"/>
</dbReference>
<dbReference type="EC" id="2.7.13.3" evidence="2"/>
<evidence type="ECO:0000256" key="7">
    <source>
        <dbReference type="ARBA" id="ARBA00022643"/>
    </source>
</evidence>
<evidence type="ECO:0000259" key="17">
    <source>
        <dbReference type="PROSITE" id="PS50113"/>
    </source>
</evidence>
<dbReference type="CDD" id="cd00130">
    <property type="entry name" value="PAS"/>
    <property type="match status" value="2"/>
</dbReference>
<dbReference type="FunFam" id="3.30.450.20:FF:000099">
    <property type="entry name" value="Sensory box sensor histidine kinase"/>
    <property type="match status" value="1"/>
</dbReference>